<evidence type="ECO:0000313" key="2">
    <source>
        <dbReference type="EMBL" id="MBO7742838.1"/>
    </source>
</evidence>
<protein>
    <submittedName>
        <fullName evidence="2">Phosphotransferase</fullName>
    </submittedName>
</protein>
<feature type="domain" description="Aminoglycoside phosphotransferase" evidence="1">
    <location>
        <begin position="74"/>
        <end position="233"/>
    </location>
</feature>
<accession>A0ABS3W3F9</accession>
<proteinExistence type="predicted"/>
<dbReference type="RefSeq" id="WP_208845804.1">
    <property type="nucleotide sequence ID" value="NZ_JAGGDJ010000001.1"/>
</dbReference>
<keyword evidence="3" id="KW-1185">Reference proteome</keyword>
<sequence length="289" mass="31476">MHRHQHFDLMLHDDGELAEVLGSPVTERTVIHEWPLSCVQRVRTADGTSHIYKVQAPPTLEAEFYAKARSPLLAAARVLETAGRPAALVMADIGAPRLGDLGLSEPEAVAAADELLAGIAAIEAIEGDLPAMADLRTEERFAAYIGAALDDVQASVDDGSFVQVDDATVGRLRRWSGAAALRAAFRAPSGYVHSDFKADNVLAAPDGYRILDWQRPILAPVALDRATLLLSLGLDPARYVEPGIVQLYRYLHIAWYAQAGRRWFPQGKPWFDGIIAKLAGELERLQPEG</sequence>
<comment type="caution">
    <text evidence="2">The sequence shown here is derived from an EMBL/GenBank/DDBJ whole genome shotgun (WGS) entry which is preliminary data.</text>
</comment>
<dbReference type="InterPro" id="IPR002575">
    <property type="entry name" value="Aminoglycoside_PTrfase"/>
</dbReference>
<name>A0ABS3W3F9_9BACL</name>
<dbReference type="EMBL" id="JAGGDJ010000001">
    <property type="protein sequence ID" value="MBO7742838.1"/>
    <property type="molecule type" value="Genomic_DNA"/>
</dbReference>
<reference evidence="2 3" key="1">
    <citation type="submission" date="2021-03" db="EMBL/GenBank/DDBJ databases">
        <title>Paenibacillus artemisicola MWE-103 whole genome sequence.</title>
        <authorList>
            <person name="Ham Y.J."/>
        </authorList>
    </citation>
    <scope>NUCLEOTIDE SEQUENCE [LARGE SCALE GENOMIC DNA]</scope>
    <source>
        <strain evidence="2 3">MWE-103</strain>
    </source>
</reference>
<dbReference type="Pfam" id="PF01636">
    <property type="entry name" value="APH"/>
    <property type="match status" value="1"/>
</dbReference>
<dbReference type="Gene3D" id="3.90.1200.10">
    <property type="match status" value="1"/>
</dbReference>
<dbReference type="SUPFAM" id="SSF56112">
    <property type="entry name" value="Protein kinase-like (PK-like)"/>
    <property type="match status" value="1"/>
</dbReference>
<gene>
    <name evidence="2" type="ORF">I8J29_01430</name>
</gene>
<evidence type="ECO:0000313" key="3">
    <source>
        <dbReference type="Proteomes" id="UP000670947"/>
    </source>
</evidence>
<organism evidence="2 3">
    <name type="scientific">Paenibacillus artemisiicola</name>
    <dbReference type="NCBI Taxonomy" id="1172618"/>
    <lineage>
        <taxon>Bacteria</taxon>
        <taxon>Bacillati</taxon>
        <taxon>Bacillota</taxon>
        <taxon>Bacilli</taxon>
        <taxon>Bacillales</taxon>
        <taxon>Paenibacillaceae</taxon>
        <taxon>Paenibacillus</taxon>
    </lineage>
</organism>
<dbReference type="Proteomes" id="UP000670947">
    <property type="component" value="Unassembled WGS sequence"/>
</dbReference>
<dbReference type="InterPro" id="IPR011009">
    <property type="entry name" value="Kinase-like_dom_sf"/>
</dbReference>
<evidence type="ECO:0000259" key="1">
    <source>
        <dbReference type="Pfam" id="PF01636"/>
    </source>
</evidence>